<protein>
    <recommendedName>
        <fullName evidence="4">Hemerythrin HHE cation binding domain-containing protein</fullName>
    </recommendedName>
</protein>
<accession>A0A1I1DHF3</accession>
<feature type="compositionally biased region" description="Basic and acidic residues" evidence="1">
    <location>
        <begin position="149"/>
        <end position="158"/>
    </location>
</feature>
<evidence type="ECO:0008006" key="4">
    <source>
        <dbReference type="Google" id="ProtNLM"/>
    </source>
</evidence>
<keyword evidence="3" id="KW-1185">Reference proteome</keyword>
<reference evidence="2 3" key="1">
    <citation type="submission" date="2016-10" db="EMBL/GenBank/DDBJ databases">
        <authorList>
            <person name="de Groot N.N."/>
        </authorList>
    </citation>
    <scope>NUCLEOTIDE SEQUENCE [LARGE SCALE GENOMIC DNA]</scope>
    <source>
        <strain evidence="2 3">CGMCC 1.7056</strain>
    </source>
</reference>
<gene>
    <name evidence="2" type="ORF">SAMN04487968_101264</name>
</gene>
<dbReference type="AlphaFoldDB" id="A0A1I1DHF3"/>
<evidence type="ECO:0000256" key="1">
    <source>
        <dbReference type="SAM" id="MobiDB-lite"/>
    </source>
</evidence>
<feature type="region of interest" description="Disordered" evidence="1">
    <location>
        <begin position="190"/>
        <end position="224"/>
    </location>
</feature>
<dbReference type="Proteomes" id="UP000198832">
    <property type="component" value="Unassembled WGS sequence"/>
</dbReference>
<evidence type="ECO:0000313" key="3">
    <source>
        <dbReference type="Proteomes" id="UP000198832"/>
    </source>
</evidence>
<evidence type="ECO:0000313" key="2">
    <source>
        <dbReference type="EMBL" id="SFB74375.1"/>
    </source>
</evidence>
<name>A0A1I1DHF3_9ACTN</name>
<proteinExistence type="predicted"/>
<dbReference type="STRING" id="574651.SAMN04487968_101264"/>
<sequence>MSTKTACLIDYVGSTHDDLAARMETARHMQGTRDDPRLERHRIDDFLGGTSRHLHAIDDVMLPEYAKVPDGKALCHDLTASVKRLEVLLYHVNAHEYGSTIEGHYAWPELWADVEQALGDERRHEEELARRLTERLDDERLAELTGRIQRVEPQEPTRPHPHQPHGGMLGRVSRGVMRRTDAFWDMAQGRIVPEPEHEPKRKPGLLGQYLLGSPRMGQEDDRPE</sequence>
<organism evidence="2 3">
    <name type="scientific">Nocardioides terrae</name>
    <dbReference type="NCBI Taxonomy" id="574651"/>
    <lineage>
        <taxon>Bacteria</taxon>
        <taxon>Bacillati</taxon>
        <taxon>Actinomycetota</taxon>
        <taxon>Actinomycetes</taxon>
        <taxon>Propionibacteriales</taxon>
        <taxon>Nocardioidaceae</taxon>
        <taxon>Nocardioides</taxon>
    </lineage>
</organism>
<dbReference type="RefSeq" id="WP_217645177.1">
    <property type="nucleotide sequence ID" value="NZ_FOLB01000001.1"/>
</dbReference>
<feature type="region of interest" description="Disordered" evidence="1">
    <location>
        <begin position="149"/>
        <end position="170"/>
    </location>
</feature>
<dbReference type="EMBL" id="FOLB01000001">
    <property type="protein sequence ID" value="SFB74375.1"/>
    <property type="molecule type" value="Genomic_DNA"/>
</dbReference>